<dbReference type="Proteomes" id="UP000016800">
    <property type="component" value="Chromosome II"/>
</dbReference>
<dbReference type="GeneID" id="35398762"/>
<gene>
    <name evidence="1" type="ORF">FFUJ_05281</name>
</gene>
<dbReference type="HOGENOM" id="CLU_044633_0_0_1"/>
<accession>S0DLU6</accession>
<dbReference type="PANTHER" id="PTHR33488:SF2">
    <property type="entry name" value="EARLY ENDOSOME ANTIGEN 1-LIKE"/>
    <property type="match status" value="1"/>
</dbReference>
<evidence type="ECO:0000313" key="2">
    <source>
        <dbReference type="Proteomes" id="UP000016800"/>
    </source>
</evidence>
<sequence>MTGTQAFGSPDGDEYSTDSVDLHGEIDRLSVMLSATELHSMDWVETITCAPKAIGIIGECLVMSSHQRAASIELTDSRLKAPSLPANLRQCAITGKGAFDEAASRMRNISSQALILARDGSGVIDRITKFACKDQTPVVARELEKQKANLKRVVVQCTQDAEALQGAFQRWNEETRILLEALNIKEDQVHKKVEVAATRLINTELDLERLKTELGYDGMNLAEIQDRLLERTEVSQATSAVGTPAVMAGLLLQSLGASIGGPLILGASLAIWGTTIFAASTQMDRDAQFKALQTKSLKAQTLDQQIQKLGSASCTLKEMKEIVSKAVRQILDLQFQVGTLLDFFKAIFKRVESMDQFETMELERLVTDQGYKEDEDIKMIMVQTALDLKVSFTFVGRLAEMYSKVSIKYLLPGMQTVQMLGLSDDSVTTAQLEWKARELAAFKTDSVENVRRLTMEQQEQLDLDLARLIK</sequence>
<name>S0DLU6_GIBF5</name>
<keyword evidence="2" id="KW-1185">Reference proteome</keyword>
<dbReference type="RefSeq" id="XP_023425655.1">
    <property type="nucleotide sequence ID" value="XM_023571333.1"/>
</dbReference>
<dbReference type="AlphaFoldDB" id="S0DLU6"/>
<organism evidence="1 2">
    <name type="scientific">Gibberella fujikuroi (strain CBS 195.34 / IMI 58289 / NRRL A-6831)</name>
    <name type="common">Bakanae and foot rot disease fungus</name>
    <name type="synonym">Fusarium fujikuroi</name>
    <dbReference type="NCBI Taxonomy" id="1279085"/>
    <lineage>
        <taxon>Eukaryota</taxon>
        <taxon>Fungi</taxon>
        <taxon>Dikarya</taxon>
        <taxon>Ascomycota</taxon>
        <taxon>Pezizomycotina</taxon>
        <taxon>Sordariomycetes</taxon>
        <taxon>Hypocreomycetidae</taxon>
        <taxon>Hypocreales</taxon>
        <taxon>Nectriaceae</taxon>
        <taxon>Fusarium</taxon>
        <taxon>Fusarium fujikuroi species complex</taxon>
    </lineage>
</organism>
<proteinExistence type="predicted"/>
<dbReference type="VEuPathDB" id="FungiDB:FFUJ_05281"/>
<reference evidence="1 2" key="1">
    <citation type="journal article" date="2013" name="PLoS Pathog.">
        <title>Deciphering the cryptic genome: genome-wide analyses of the rice pathogen Fusarium fujikuroi reveal complex regulation of secondary metabolism and novel metabolites.</title>
        <authorList>
            <person name="Wiemann P."/>
            <person name="Sieber C.M."/>
            <person name="von Bargen K.W."/>
            <person name="Studt L."/>
            <person name="Niehaus E.M."/>
            <person name="Espino J.J."/>
            <person name="Huss K."/>
            <person name="Michielse C.B."/>
            <person name="Albermann S."/>
            <person name="Wagner D."/>
            <person name="Bergner S.V."/>
            <person name="Connolly L.R."/>
            <person name="Fischer A."/>
            <person name="Reuter G."/>
            <person name="Kleigrewe K."/>
            <person name="Bald T."/>
            <person name="Wingfield B.D."/>
            <person name="Ophir R."/>
            <person name="Freeman S."/>
            <person name="Hippler M."/>
            <person name="Smith K.M."/>
            <person name="Brown D.W."/>
            <person name="Proctor R.H."/>
            <person name="Munsterkotter M."/>
            <person name="Freitag M."/>
            <person name="Humpf H.U."/>
            <person name="Guldener U."/>
            <person name="Tudzynski B."/>
        </authorList>
    </citation>
    <scope>NUCLEOTIDE SEQUENCE [LARGE SCALE GENOMIC DNA]</scope>
    <source>
        <strain evidence="2">CBS 195.34 / IMI 58289 / NRRL A-6831</strain>
    </source>
</reference>
<dbReference type="PANTHER" id="PTHR33488">
    <property type="entry name" value="ZGC:162509"/>
    <property type="match status" value="1"/>
</dbReference>
<evidence type="ECO:0000313" key="1">
    <source>
        <dbReference type="EMBL" id="CCT63574.1"/>
    </source>
</evidence>
<dbReference type="EMBL" id="HF679024">
    <property type="protein sequence ID" value="CCT63574.1"/>
    <property type="molecule type" value="Genomic_DNA"/>
</dbReference>
<protein>
    <submittedName>
        <fullName evidence="1">Uncharacterized protein</fullName>
    </submittedName>
</protein>